<dbReference type="Ensembl" id="ENSOGAT00000027920.1">
    <property type="protein sequence ID" value="ENSOGAP00000020096.1"/>
    <property type="gene ID" value="ENSOGAG00000032875.1"/>
</dbReference>
<protein>
    <submittedName>
        <fullName evidence="3">Chromosome 8 open reading frame 58</fullName>
    </submittedName>
</protein>
<feature type="compositionally biased region" description="Basic and acidic residues" evidence="1">
    <location>
        <begin position="250"/>
        <end position="260"/>
    </location>
</feature>
<dbReference type="PANTHER" id="PTHR37336">
    <property type="entry name" value="SIMILAR TO 9930012K11RIK PROTEIN"/>
    <property type="match status" value="1"/>
</dbReference>
<feature type="domain" description="DUF4657" evidence="2">
    <location>
        <begin position="75"/>
        <end position="369"/>
    </location>
</feature>
<keyword evidence="4" id="KW-1185">Reference proteome</keyword>
<feature type="region of interest" description="Disordered" evidence="1">
    <location>
        <begin position="126"/>
        <end position="148"/>
    </location>
</feature>
<dbReference type="EMBL" id="AAQR03106341">
    <property type="status" value="NOT_ANNOTATED_CDS"/>
    <property type="molecule type" value="Genomic_DNA"/>
</dbReference>
<feature type="region of interest" description="Disordered" evidence="1">
    <location>
        <begin position="218"/>
        <end position="298"/>
    </location>
</feature>
<dbReference type="OMA" id="IRWRSPK"/>
<evidence type="ECO:0000259" key="2">
    <source>
        <dbReference type="Pfam" id="PF15552"/>
    </source>
</evidence>
<dbReference type="Proteomes" id="UP000005225">
    <property type="component" value="Unassembled WGS sequence"/>
</dbReference>
<dbReference type="eggNOG" id="ENOG502RG07">
    <property type="taxonomic scope" value="Eukaryota"/>
</dbReference>
<dbReference type="AlphaFoldDB" id="H0XVF4"/>
<dbReference type="GeneTree" id="ENSGT00390000000531"/>
<accession>H0XVF4</accession>
<dbReference type="PANTHER" id="PTHR37336:SF1">
    <property type="entry name" value="SIMILAR TO 9930012K11RIK PROTEIN"/>
    <property type="match status" value="1"/>
</dbReference>
<sequence length="370" mass="40612">MLGRRRVFAVDGRDGAVQGLARGCVVPGVTSTYRRIPDVAPECSSDSWQWGGELRSVGRQVPLLKLASRDSGVEMAVGDSLLATLPGLSQDSLDFEPLGSPELPTQQGRFLASHKLEQMLERSHRLPTGPASLSGRRSPFQPPSKPECEVPLYGAGKQESSEVHVDGEASLEATEVVEGPGPEAWTCLPGQGLRYLEHLCLVLEQMARLQQLYLQLQSQRPPGDPEEEELAVAPSPSPSQTSSNQVQRPWELRSQTEESGTKAASPPKVGMPNTSHPKLAEAPVEPTHNFPCSQGHKQDVSHWDKVKVLLNRIRWRSHQQPEPPAPPGSSGLWIEPRNHLPDRPQSCIHRKTFMPSLVVKKQRAKNLSVC</sequence>
<dbReference type="Pfam" id="PF15552">
    <property type="entry name" value="DUF4657"/>
    <property type="match status" value="1"/>
</dbReference>
<organism evidence="3 4">
    <name type="scientific">Otolemur garnettii</name>
    <name type="common">Small-eared galago</name>
    <name type="synonym">Garnett's greater bushbaby</name>
    <dbReference type="NCBI Taxonomy" id="30611"/>
    <lineage>
        <taxon>Eukaryota</taxon>
        <taxon>Metazoa</taxon>
        <taxon>Chordata</taxon>
        <taxon>Craniata</taxon>
        <taxon>Vertebrata</taxon>
        <taxon>Euteleostomi</taxon>
        <taxon>Mammalia</taxon>
        <taxon>Eutheria</taxon>
        <taxon>Euarchontoglires</taxon>
        <taxon>Primates</taxon>
        <taxon>Strepsirrhini</taxon>
        <taxon>Lorisiformes</taxon>
        <taxon>Galagidae</taxon>
        <taxon>Otolemur</taxon>
    </lineage>
</organism>
<dbReference type="HOGENOM" id="CLU_067480_0_0_1"/>
<reference evidence="3" key="2">
    <citation type="submission" date="2025-08" db="UniProtKB">
        <authorList>
            <consortium name="Ensembl"/>
        </authorList>
    </citation>
    <scope>IDENTIFICATION</scope>
</reference>
<reference evidence="4" key="1">
    <citation type="submission" date="2011-03" db="EMBL/GenBank/DDBJ databases">
        <title>Version 3 of the genome sequence of Otolemur garnettii (Bushbaby).</title>
        <authorList>
            <consortium name="The Broad Institute Genome Sequencing Platform"/>
            <person name="Di Palma F."/>
            <person name="Johnson J."/>
            <person name="Lander E.S."/>
            <person name="Lindblad-Toh K."/>
            <person name="Jaffe D.B."/>
            <person name="Gnerre S."/>
            <person name="MacCallum I."/>
            <person name="Przybylski D."/>
            <person name="Ribeiro F.J."/>
            <person name="Burton J.N."/>
            <person name="Walker B.J."/>
            <person name="Sharpe T."/>
            <person name="Hall G."/>
        </authorList>
    </citation>
    <scope>NUCLEOTIDE SEQUENCE [LARGE SCALE GENOMIC DNA]</scope>
</reference>
<evidence type="ECO:0000313" key="4">
    <source>
        <dbReference type="Proteomes" id="UP000005225"/>
    </source>
</evidence>
<dbReference type="InterPro" id="IPR027958">
    <property type="entry name" value="DUF4657"/>
</dbReference>
<evidence type="ECO:0000256" key="1">
    <source>
        <dbReference type="SAM" id="MobiDB-lite"/>
    </source>
</evidence>
<name>H0XVF4_OTOGA</name>
<dbReference type="InParanoid" id="H0XVF4"/>
<dbReference type="FunCoup" id="H0XVF4">
    <property type="interactions" value="9"/>
</dbReference>
<evidence type="ECO:0000313" key="3">
    <source>
        <dbReference type="Ensembl" id="ENSOGAP00000020096.1"/>
    </source>
</evidence>
<proteinExistence type="predicted"/>
<reference evidence="3" key="3">
    <citation type="submission" date="2025-09" db="UniProtKB">
        <authorList>
            <consortium name="Ensembl"/>
        </authorList>
    </citation>
    <scope>IDENTIFICATION</scope>
</reference>